<comment type="cofactor">
    <cofactor evidence="1">
        <name>FAD</name>
        <dbReference type="ChEBI" id="CHEBI:57692"/>
    </cofactor>
</comment>
<reference evidence="8 9" key="1">
    <citation type="submission" date="2019-06" db="EMBL/GenBank/DDBJ databases">
        <title>Genomic Encyclopedia of Type Strains, Phase IV (KMG-V): Genome sequencing to study the core and pangenomes of soil and plant-associated prokaryotes.</title>
        <authorList>
            <person name="Whitman W."/>
        </authorList>
    </citation>
    <scope>NUCLEOTIDE SEQUENCE [LARGE SCALE GENOMIC DNA]</scope>
    <source>
        <strain evidence="8 9">BR 11622</strain>
    </source>
</reference>
<proteinExistence type="inferred from homology"/>
<dbReference type="Proteomes" id="UP000315751">
    <property type="component" value="Unassembled WGS sequence"/>
</dbReference>
<dbReference type="SUPFAM" id="SSF51905">
    <property type="entry name" value="FAD/NAD(P)-binding domain"/>
    <property type="match status" value="1"/>
</dbReference>
<evidence type="ECO:0000256" key="1">
    <source>
        <dbReference type="ARBA" id="ARBA00001974"/>
    </source>
</evidence>
<evidence type="ECO:0000256" key="4">
    <source>
        <dbReference type="ARBA" id="ARBA00022827"/>
    </source>
</evidence>
<evidence type="ECO:0000256" key="5">
    <source>
        <dbReference type="ARBA" id="ARBA00023002"/>
    </source>
</evidence>
<organism evidence="8 9">
    <name type="scientific">Nitrospirillum amazonense</name>
    <dbReference type="NCBI Taxonomy" id="28077"/>
    <lineage>
        <taxon>Bacteria</taxon>
        <taxon>Pseudomonadati</taxon>
        <taxon>Pseudomonadota</taxon>
        <taxon>Alphaproteobacteria</taxon>
        <taxon>Rhodospirillales</taxon>
        <taxon>Azospirillaceae</taxon>
        <taxon>Nitrospirillum</taxon>
    </lineage>
</organism>
<dbReference type="Pfam" id="PF00732">
    <property type="entry name" value="GMC_oxred_N"/>
    <property type="match status" value="1"/>
</dbReference>
<dbReference type="Pfam" id="PF05199">
    <property type="entry name" value="GMC_oxred_C"/>
    <property type="match status" value="1"/>
</dbReference>
<evidence type="ECO:0000256" key="3">
    <source>
        <dbReference type="ARBA" id="ARBA00022630"/>
    </source>
</evidence>
<feature type="domain" description="Glucose-methanol-choline oxidoreductase C-terminal" evidence="7">
    <location>
        <begin position="434"/>
        <end position="553"/>
    </location>
</feature>
<dbReference type="InterPro" id="IPR036188">
    <property type="entry name" value="FAD/NAD-bd_sf"/>
</dbReference>
<dbReference type="Gene3D" id="3.50.50.60">
    <property type="entry name" value="FAD/NAD(P)-binding domain"/>
    <property type="match status" value="2"/>
</dbReference>
<dbReference type="SUPFAM" id="SSF54373">
    <property type="entry name" value="FAD-linked reductases, C-terminal domain"/>
    <property type="match status" value="1"/>
</dbReference>
<accession>A0A560HHK5</accession>
<feature type="domain" description="Glucose-methanol-choline oxidoreductase N-terminal" evidence="6">
    <location>
        <begin position="15"/>
        <end position="342"/>
    </location>
</feature>
<gene>
    <name evidence="8" type="ORF">FBZ90_101271</name>
</gene>
<dbReference type="AlphaFoldDB" id="A0A560HHK5"/>
<dbReference type="PANTHER" id="PTHR42784">
    <property type="entry name" value="PYRANOSE 2-OXIDASE"/>
    <property type="match status" value="1"/>
</dbReference>
<dbReference type="InterPro" id="IPR051473">
    <property type="entry name" value="P2Ox-like"/>
</dbReference>
<keyword evidence="3" id="KW-0285">Flavoprotein</keyword>
<evidence type="ECO:0000259" key="7">
    <source>
        <dbReference type="Pfam" id="PF05199"/>
    </source>
</evidence>
<protein>
    <submittedName>
        <fullName evidence="8">Choline dehydrogenase-like flavoprotein</fullName>
    </submittedName>
</protein>
<evidence type="ECO:0000313" key="8">
    <source>
        <dbReference type="EMBL" id="TWB45936.1"/>
    </source>
</evidence>
<dbReference type="InterPro" id="IPR000172">
    <property type="entry name" value="GMC_OxRdtase_N"/>
</dbReference>
<dbReference type="EMBL" id="VITR01000001">
    <property type="protein sequence ID" value="TWB45936.1"/>
    <property type="molecule type" value="Genomic_DNA"/>
</dbReference>
<dbReference type="GO" id="GO:0016614">
    <property type="term" value="F:oxidoreductase activity, acting on CH-OH group of donors"/>
    <property type="evidence" value="ECO:0007669"/>
    <property type="project" value="InterPro"/>
</dbReference>
<evidence type="ECO:0000256" key="2">
    <source>
        <dbReference type="ARBA" id="ARBA00010790"/>
    </source>
</evidence>
<dbReference type="RefSeq" id="WP_246130085.1">
    <property type="nucleotide sequence ID" value="NZ_VITR01000001.1"/>
</dbReference>
<name>A0A560HHK5_9PROT</name>
<keyword evidence="5" id="KW-0560">Oxidoreductase</keyword>
<dbReference type="GO" id="GO:0050660">
    <property type="term" value="F:flavin adenine dinucleotide binding"/>
    <property type="evidence" value="ECO:0007669"/>
    <property type="project" value="InterPro"/>
</dbReference>
<evidence type="ECO:0000313" key="9">
    <source>
        <dbReference type="Proteomes" id="UP000315751"/>
    </source>
</evidence>
<evidence type="ECO:0000259" key="6">
    <source>
        <dbReference type="Pfam" id="PF00732"/>
    </source>
</evidence>
<comment type="caution">
    <text evidence="8">The sequence shown here is derived from an EMBL/GenBank/DDBJ whole genome shotgun (WGS) entry which is preliminary data.</text>
</comment>
<keyword evidence="4" id="KW-0274">FAD</keyword>
<dbReference type="InterPro" id="IPR007867">
    <property type="entry name" value="GMC_OxRtase_C"/>
</dbReference>
<dbReference type="PANTHER" id="PTHR42784:SF1">
    <property type="entry name" value="PYRANOSE 2-OXIDASE"/>
    <property type="match status" value="1"/>
</dbReference>
<keyword evidence="9" id="KW-1185">Reference proteome</keyword>
<sequence length="570" mass="61806">MSTPMKTDAKAAEFDAIVVGSGITGGWAAKELTQKGLKVLMVERGRMIEHGAGYTNETKAPWEMPFRGLGDAARWAKDYAIQKGNREFDEWTEDHFVNDSENPYIHPEDQPFTWYRSYQLGGRSLTWGRQCYRWSDYDFGANKADGHGTDWPIRYKDLAPWYDHVEDFIGVSGAKEGLPQLPDGRFTPPMALNVVEAHVRQSVAASHPGRCVTIGRVANLTAEREGRALCQYRSICARGCSYGAYFSTQSSTLPAAQATGNLTLMTDSLVEAVDYDTRTRRATGVRVQNVKTGQRTTHTARLVFLCAGAFNSVTLLLRSASADQPNGLANSSGVLGRYIMDHATSLSGVALMPGFEAHTTFGNRPNGIIVPRFRNLETRDGQGFTRGYSFQGGALQSAWVRGRHQAGIGAEFKNGLRGPGPWRMIFVAFAESLPRAENRITLDTARTDPHGAPLQRIEFRHGDNERAALADAAREATAMLTAAGGRMLVALDQPGPGGSAIHEMGGARMGADPRTSVLNAHNQAHDVANLFVTDGAAMASSACQNPSLTYMALTARACEAAVSKLKSGAL</sequence>
<comment type="similarity">
    <text evidence="2">Belongs to the GMC oxidoreductase family.</text>
</comment>